<evidence type="ECO:0000313" key="2">
    <source>
        <dbReference type="EMBL" id="MDR7331985.1"/>
    </source>
</evidence>
<name>A0ABU2A4Q4_9BURK</name>
<protein>
    <submittedName>
        <fullName evidence="2">VIT1/CCC1 family predicted Fe2+/Mn2+ transporter</fullName>
    </submittedName>
</protein>
<evidence type="ECO:0000256" key="1">
    <source>
        <dbReference type="SAM" id="Phobius"/>
    </source>
</evidence>
<reference evidence="2 3" key="1">
    <citation type="submission" date="2023-07" db="EMBL/GenBank/DDBJ databases">
        <title>Sorghum-associated microbial communities from plants grown in Nebraska, USA.</title>
        <authorList>
            <person name="Schachtman D."/>
        </authorList>
    </citation>
    <scope>NUCLEOTIDE SEQUENCE [LARGE SCALE GENOMIC DNA]</scope>
    <source>
        <strain evidence="2 3">BE316</strain>
    </source>
</reference>
<dbReference type="Proteomes" id="UP001180825">
    <property type="component" value="Unassembled WGS sequence"/>
</dbReference>
<comment type="caution">
    <text evidence="2">The sequence shown here is derived from an EMBL/GenBank/DDBJ whole genome shotgun (WGS) entry which is preliminary data.</text>
</comment>
<keyword evidence="1" id="KW-0812">Transmembrane</keyword>
<keyword evidence="1" id="KW-0472">Membrane</keyword>
<feature type="transmembrane region" description="Helical" evidence="1">
    <location>
        <begin position="74"/>
        <end position="94"/>
    </location>
</feature>
<feature type="transmembrane region" description="Helical" evidence="1">
    <location>
        <begin position="45"/>
        <end position="68"/>
    </location>
</feature>
<organism evidence="2 3">
    <name type="scientific">Roseateles asaccharophilus</name>
    <dbReference type="NCBI Taxonomy" id="582607"/>
    <lineage>
        <taxon>Bacteria</taxon>
        <taxon>Pseudomonadati</taxon>
        <taxon>Pseudomonadota</taxon>
        <taxon>Betaproteobacteria</taxon>
        <taxon>Burkholderiales</taxon>
        <taxon>Sphaerotilaceae</taxon>
        <taxon>Roseateles</taxon>
    </lineage>
</organism>
<sequence length="106" mass="11279">MSYFEFLDKWMMLSAFAKALACIVPAFVIVRLATGAKPADVARHVGIALLTVGVPALLFAILGSGIYLGQHLGFGKAWGVLVGLVAMLGTPLLIARIGHRPRRVAH</sequence>
<accession>A0ABU2A4Q4</accession>
<keyword evidence="1" id="KW-1133">Transmembrane helix</keyword>
<feature type="transmembrane region" description="Helical" evidence="1">
    <location>
        <begin position="12"/>
        <end position="33"/>
    </location>
</feature>
<gene>
    <name evidence="2" type="ORF">J2X21_001111</name>
</gene>
<proteinExistence type="predicted"/>
<keyword evidence="3" id="KW-1185">Reference proteome</keyword>
<dbReference type="RefSeq" id="WP_310325920.1">
    <property type="nucleotide sequence ID" value="NZ_JAVDXV010000002.1"/>
</dbReference>
<dbReference type="EMBL" id="JAVDXV010000002">
    <property type="protein sequence ID" value="MDR7331985.1"/>
    <property type="molecule type" value="Genomic_DNA"/>
</dbReference>
<evidence type="ECO:0000313" key="3">
    <source>
        <dbReference type="Proteomes" id="UP001180825"/>
    </source>
</evidence>